<comment type="caution">
    <text evidence="2">The sequence shown here is derived from an EMBL/GenBank/DDBJ whole genome shotgun (WGS) entry which is preliminary data.</text>
</comment>
<proteinExistence type="predicted"/>
<sequence length="351" mass="41231">MKNFDSRTYSINDFVEWQANDQLELSPRYQRKAVWSEGAKSYLLDTIIRGKPIPKVFIRQKINPRTKKSVREVVDGQQRLRAILSFVKDGFVISKRHNKQYGGLFFSQLDTVDPDIASNILNYEISVDLLVNMDDVEILDVFSRLNSYAITLNEQEKLNANHFGDFKILTDRIAFNYNNFWIQNRIVTEQQVLRMNDAQLVADILIAITDGVREKKQISKYYTRYEESFPFDADELASRFDECIQLISCLFPETLKNTEFRRVHLFYSLFVSVYHIKYGVKNLNELYRSVNMGNLDRLRNGLEKIEEIIREEDKTVLTKEQLTFLTDCQRATTDAAVRIRRSSYILKMMSE</sequence>
<dbReference type="AlphaFoldDB" id="A0A1C3E9Q1"/>
<dbReference type="EMBL" id="LYDR01000116">
    <property type="protein sequence ID" value="ODA29951.1"/>
    <property type="molecule type" value="Genomic_DNA"/>
</dbReference>
<dbReference type="InterPro" id="IPR004919">
    <property type="entry name" value="GmrSD_N"/>
</dbReference>
<dbReference type="Pfam" id="PF03235">
    <property type="entry name" value="GmrSD_N"/>
    <property type="match status" value="1"/>
</dbReference>
<dbReference type="PANTHER" id="PTHR39639:SF1">
    <property type="entry name" value="DUF262 DOMAIN-CONTAINING PROTEIN"/>
    <property type="match status" value="1"/>
</dbReference>
<dbReference type="STRING" id="1841610.A6X21_06310"/>
<keyword evidence="3" id="KW-1185">Reference proteome</keyword>
<protein>
    <recommendedName>
        <fullName evidence="1">GmrSD restriction endonucleases N-terminal domain-containing protein</fullName>
    </recommendedName>
</protein>
<dbReference type="PANTHER" id="PTHR39639">
    <property type="entry name" value="CHROMOSOME 16, WHOLE GENOME SHOTGUN SEQUENCE"/>
    <property type="match status" value="1"/>
</dbReference>
<dbReference type="Proteomes" id="UP000094828">
    <property type="component" value="Unassembled WGS sequence"/>
</dbReference>
<dbReference type="RefSeq" id="WP_068848810.1">
    <property type="nucleotide sequence ID" value="NZ_LYDR01000116.1"/>
</dbReference>
<gene>
    <name evidence="2" type="ORF">A6X21_06310</name>
</gene>
<feature type="domain" description="GmrSD restriction endonucleases N-terminal" evidence="1">
    <location>
        <begin position="25"/>
        <end position="163"/>
    </location>
</feature>
<reference evidence="2 3" key="1">
    <citation type="submission" date="2016-05" db="EMBL/GenBank/DDBJ databases">
        <title>Genomic and physiological characterization of Planctopirus sp. isolated from fresh water lake.</title>
        <authorList>
            <person name="Subhash Y."/>
            <person name="Ramana C."/>
        </authorList>
    </citation>
    <scope>NUCLEOTIDE SEQUENCE [LARGE SCALE GENOMIC DNA]</scope>
    <source>
        <strain evidence="2 3">JC280</strain>
    </source>
</reference>
<name>A0A1C3E9Q1_9PLAN</name>
<accession>A0A1C3E9Q1</accession>
<evidence type="ECO:0000259" key="1">
    <source>
        <dbReference type="Pfam" id="PF03235"/>
    </source>
</evidence>
<evidence type="ECO:0000313" key="2">
    <source>
        <dbReference type="EMBL" id="ODA29951.1"/>
    </source>
</evidence>
<dbReference type="OrthoDB" id="9770340at2"/>
<evidence type="ECO:0000313" key="3">
    <source>
        <dbReference type="Proteomes" id="UP000094828"/>
    </source>
</evidence>
<organism evidence="2 3">
    <name type="scientific">Planctopirus hydrillae</name>
    <dbReference type="NCBI Taxonomy" id="1841610"/>
    <lineage>
        <taxon>Bacteria</taxon>
        <taxon>Pseudomonadati</taxon>
        <taxon>Planctomycetota</taxon>
        <taxon>Planctomycetia</taxon>
        <taxon>Planctomycetales</taxon>
        <taxon>Planctomycetaceae</taxon>
        <taxon>Planctopirus</taxon>
    </lineage>
</organism>